<evidence type="ECO:0000259" key="9">
    <source>
        <dbReference type="Pfam" id="PF00749"/>
    </source>
</evidence>
<dbReference type="AlphaFoldDB" id="A0A8H6CEQ2"/>
<keyword evidence="2 7" id="KW-0436">Ligase</keyword>
<dbReference type="InterPro" id="IPR014729">
    <property type="entry name" value="Rossmann-like_a/b/a_fold"/>
</dbReference>
<gene>
    <name evidence="11" type="ORF">HO133_001208</name>
</gene>
<dbReference type="Pfam" id="PF19269">
    <property type="entry name" value="Anticodon_2"/>
    <property type="match status" value="1"/>
</dbReference>
<dbReference type="GO" id="GO:0004818">
    <property type="term" value="F:glutamate-tRNA ligase activity"/>
    <property type="evidence" value="ECO:0007669"/>
    <property type="project" value="TreeGrafter"/>
</dbReference>
<dbReference type="InterPro" id="IPR045462">
    <property type="entry name" value="aa-tRNA-synth_I_cd-bd"/>
</dbReference>
<keyword evidence="6 7" id="KW-0030">Aminoacyl-tRNA synthetase</keyword>
<dbReference type="Proteomes" id="UP000593566">
    <property type="component" value="Unassembled WGS sequence"/>
</dbReference>
<evidence type="ECO:0000256" key="2">
    <source>
        <dbReference type="ARBA" id="ARBA00022598"/>
    </source>
</evidence>
<evidence type="ECO:0000313" key="12">
    <source>
        <dbReference type="Proteomes" id="UP000593566"/>
    </source>
</evidence>
<comment type="similarity">
    <text evidence="1">Belongs to the class-I aminoacyl-tRNA synthetase family. Glutamate--tRNA ligase type 1 subfamily.</text>
</comment>
<dbReference type="SUPFAM" id="SSF52374">
    <property type="entry name" value="Nucleotidylyl transferase"/>
    <property type="match status" value="1"/>
</dbReference>
<dbReference type="SUPFAM" id="SSF48163">
    <property type="entry name" value="An anticodon-binding domain of class I aminoacyl-tRNA synthetases"/>
    <property type="match status" value="1"/>
</dbReference>
<evidence type="ECO:0000256" key="3">
    <source>
        <dbReference type="ARBA" id="ARBA00022741"/>
    </source>
</evidence>
<feature type="domain" description="Glutamyl/glutaminyl-tRNA synthetase class Ib catalytic" evidence="9">
    <location>
        <begin position="12"/>
        <end position="248"/>
    </location>
</feature>
<protein>
    <recommendedName>
        <fullName evidence="13">Glutamate--tRNA ligase</fullName>
    </recommendedName>
</protein>
<dbReference type="RefSeq" id="XP_037151557.1">
    <property type="nucleotide sequence ID" value="XM_037292138.1"/>
</dbReference>
<keyword evidence="5 7" id="KW-0648">Protein biosynthesis</keyword>
<dbReference type="GeneID" id="59329624"/>
<dbReference type="InterPro" id="IPR020751">
    <property type="entry name" value="aa-tRNA-synth_I_codon-bd_sub2"/>
</dbReference>
<sequence length="458" mass="51499">MESPGPDIGGPYGPYKQSERTSMYQSHAEKLLRSGHAYRCFCSTERLKSLAMGRNGLGLSSDYDRTCTSLPAGESEERASKGEQHVVRLKLPEVPPTYTDLVYGVVGQRKSKEGAHAPRPQLSFEDPILIKSDGHPTYHLANVVDDHHMGITHVIRAVEWMPSTPKHIVMYNAFDWKPPTFAHVGLLQDASRQKFSKRNLALDINSFRQDGIFPEALVNYVALFGWSHRLGVDQLNLQDLVQNFDLKFTKGNTIAAPNKLFHLQKQYAQQYAEKEEGEEYLAMIDKVLAVAEEHLQAHPESRIYSTSELKERIAALLNVDAKNYTTPVQFVERNAHFFFIEPRDKYRHGPNDAGLTENTGRIADHLKASLPEQWDELSLREAFDNMANTLSTESGPNSEKASRASVQHFLRWALTGGRPGPTLILTMSILGRDVSLKRIEDATAVLEKMGFEANKRSA</sequence>
<keyword evidence="3 7" id="KW-0547">Nucleotide-binding</keyword>
<comment type="caution">
    <text evidence="11">The sequence shown here is derived from an EMBL/GenBank/DDBJ whole genome shotgun (WGS) entry which is preliminary data.</text>
</comment>
<evidence type="ECO:0000256" key="8">
    <source>
        <dbReference type="SAM" id="MobiDB-lite"/>
    </source>
</evidence>
<name>A0A8H6CEQ2_9LECA</name>
<evidence type="ECO:0000256" key="6">
    <source>
        <dbReference type="ARBA" id="ARBA00023146"/>
    </source>
</evidence>
<dbReference type="InterPro" id="IPR008925">
    <property type="entry name" value="aa_tRNA-synth_I_cd-bd_sf"/>
</dbReference>
<proteinExistence type="inferred from homology"/>
<evidence type="ECO:0000313" key="11">
    <source>
        <dbReference type="EMBL" id="KAF6222122.1"/>
    </source>
</evidence>
<evidence type="ECO:0000259" key="10">
    <source>
        <dbReference type="Pfam" id="PF19269"/>
    </source>
</evidence>
<evidence type="ECO:0000256" key="7">
    <source>
        <dbReference type="RuleBase" id="RU363037"/>
    </source>
</evidence>
<evidence type="ECO:0000256" key="1">
    <source>
        <dbReference type="ARBA" id="ARBA00007894"/>
    </source>
</evidence>
<dbReference type="GO" id="GO:0000049">
    <property type="term" value="F:tRNA binding"/>
    <property type="evidence" value="ECO:0007669"/>
    <property type="project" value="InterPro"/>
</dbReference>
<reference evidence="11 12" key="1">
    <citation type="journal article" date="2020" name="Genomics">
        <title>Complete, high-quality genomes from long-read metagenomic sequencing of two wolf lichen thalli reveals enigmatic genome architecture.</title>
        <authorList>
            <person name="McKenzie S.K."/>
            <person name="Walston R.F."/>
            <person name="Allen J.L."/>
        </authorList>
    </citation>
    <scope>NUCLEOTIDE SEQUENCE [LARGE SCALE GENOMIC DNA]</scope>
    <source>
        <strain evidence="11">WasteWater1</strain>
    </source>
</reference>
<dbReference type="GO" id="GO:0005524">
    <property type="term" value="F:ATP binding"/>
    <property type="evidence" value="ECO:0007669"/>
    <property type="project" value="UniProtKB-KW"/>
</dbReference>
<dbReference type="InterPro" id="IPR020058">
    <property type="entry name" value="Glu/Gln-tRNA-synth_Ib_cat-dom"/>
</dbReference>
<dbReference type="PANTHER" id="PTHR43311">
    <property type="entry name" value="GLUTAMATE--TRNA LIGASE"/>
    <property type="match status" value="1"/>
</dbReference>
<accession>A0A8H6CEQ2</accession>
<evidence type="ECO:0000256" key="4">
    <source>
        <dbReference type="ARBA" id="ARBA00022840"/>
    </source>
</evidence>
<dbReference type="Gene3D" id="3.40.50.620">
    <property type="entry name" value="HUPs"/>
    <property type="match status" value="1"/>
</dbReference>
<dbReference type="PANTHER" id="PTHR43311:SF2">
    <property type="entry name" value="GLUTAMATE--TRNA LIGASE, MITOCHONDRIAL-RELATED"/>
    <property type="match status" value="1"/>
</dbReference>
<feature type="domain" description="Aminoacyl-tRNA synthetase class I anticodon-binding" evidence="10">
    <location>
        <begin position="326"/>
        <end position="442"/>
    </location>
</feature>
<dbReference type="GO" id="GO:0005739">
    <property type="term" value="C:mitochondrion"/>
    <property type="evidence" value="ECO:0007669"/>
    <property type="project" value="TreeGrafter"/>
</dbReference>
<dbReference type="Gene3D" id="1.10.10.350">
    <property type="match status" value="1"/>
</dbReference>
<dbReference type="EMBL" id="JACCJB010000012">
    <property type="protein sequence ID" value="KAF6222122.1"/>
    <property type="molecule type" value="Genomic_DNA"/>
</dbReference>
<dbReference type="GO" id="GO:0006424">
    <property type="term" value="P:glutamyl-tRNA aminoacylation"/>
    <property type="evidence" value="ECO:0007669"/>
    <property type="project" value="TreeGrafter"/>
</dbReference>
<evidence type="ECO:0000256" key="5">
    <source>
        <dbReference type="ARBA" id="ARBA00022917"/>
    </source>
</evidence>
<keyword evidence="4 7" id="KW-0067">ATP-binding</keyword>
<feature type="region of interest" description="Disordered" evidence="8">
    <location>
        <begin position="1"/>
        <end position="24"/>
    </location>
</feature>
<keyword evidence="12" id="KW-1185">Reference proteome</keyword>
<dbReference type="InterPro" id="IPR049940">
    <property type="entry name" value="GluQ/Sye"/>
</dbReference>
<organism evidence="11 12">
    <name type="scientific">Letharia lupina</name>
    <dbReference type="NCBI Taxonomy" id="560253"/>
    <lineage>
        <taxon>Eukaryota</taxon>
        <taxon>Fungi</taxon>
        <taxon>Dikarya</taxon>
        <taxon>Ascomycota</taxon>
        <taxon>Pezizomycotina</taxon>
        <taxon>Lecanoromycetes</taxon>
        <taxon>OSLEUM clade</taxon>
        <taxon>Lecanoromycetidae</taxon>
        <taxon>Lecanorales</taxon>
        <taxon>Lecanorineae</taxon>
        <taxon>Parmeliaceae</taxon>
        <taxon>Letharia</taxon>
    </lineage>
</organism>
<evidence type="ECO:0008006" key="13">
    <source>
        <dbReference type="Google" id="ProtNLM"/>
    </source>
</evidence>
<dbReference type="Pfam" id="PF00749">
    <property type="entry name" value="tRNA-synt_1c"/>
    <property type="match status" value="1"/>
</dbReference>